<dbReference type="Gene3D" id="1.20.5.4130">
    <property type="match status" value="1"/>
</dbReference>
<evidence type="ECO:0000256" key="4">
    <source>
        <dbReference type="ARBA" id="ARBA00022741"/>
    </source>
</evidence>
<evidence type="ECO:0000256" key="1">
    <source>
        <dbReference type="ARBA" id="ARBA00008894"/>
    </source>
</evidence>
<comment type="caution">
    <text evidence="8">The sequence shown here is derived from an EMBL/GenBank/DDBJ whole genome shotgun (WGS) entry which is preliminary data.</text>
</comment>
<sequence length="116" mass="13045">MAEAIIGPLVGKLQELALSEARALVAVNDDIQSLRDKLMWMQAFLRDADPRRRVAPDEASRVWLQQTRDAAFDAEDAVDQYFLLVDLSRYTLCICLYIVASCIGVIAPSCYAYIFI</sequence>
<name>A0AAV5DSH9_ELECO</name>
<dbReference type="PANTHER" id="PTHR19338:SF0">
    <property type="entry name" value="MITOCHONDRIAL IMPORT INNER MEMBRANE TRANSLOCASE SUBUNIT TIM13"/>
    <property type="match status" value="1"/>
</dbReference>
<comment type="similarity">
    <text evidence="1">Belongs to the disease resistance NB-LRR family.</text>
</comment>
<dbReference type="InterPro" id="IPR038005">
    <property type="entry name" value="RX-like_CC"/>
</dbReference>
<keyword evidence="3" id="KW-0677">Repeat</keyword>
<organism evidence="8 9">
    <name type="scientific">Eleusine coracana subsp. coracana</name>
    <dbReference type="NCBI Taxonomy" id="191504"/>
    <lineage>
        <taxon>Eukaryota</taxon>
        <taxon>Viridiplantae</taxon>
        <taxon>Streptophyta</taxon>
        <taxon>Embryophyta</taxon>
        <taxon>Tracheophyta</taxon>
        <taxon>Spermatophyta</taxon>
        <taxon>Magnoliopsida</taxon>
        <taxon>Liliopsida</taxon>
        <taxon>Poales</taxon>
        <taxon>Poaceae</taxon>
        <taxon>PACMAD clade</taxon>
        <taxon>Chloridoideae</taxon>
        <taxon>Cynodonteae</taxon>
        <taxon>Eleusininae</taxon>
        <taxon>Eleusine</taxon>
    </lineage>
</organism>
<feature type="transmembrane region" description="Helical" evidence="6">
    <location>
        <begin position="90"/>
        <end position="114"/>
    </location>
</feature>
<dbReference type="EMBL" id="BQKI01000071">
    <property type="protein sequence ID" value="GJN13457.1"/>
    <property type="molecule type" value="Genomic_DNA"/>
</dbReference>
<evidence type="ECO:0000313" key="9">
    <source>
        <dbReference type="Proteomes" id="UP001054889"/>
    </source>
</evidence>
<evidence type="ECO:0000256" key="2">
    <source>
        <dbReference type="ARBA" id="ARBA00022614"/>
    </source>
</evidence>
<reference evidence="8" key="2">
    <citation type="submission" date="2021-12" db="EMBL/GenBank/DDBJ databases">
        <title>Resequencing data analysis of finger millet.</title>
        <authorList>
            <person name="Hatakeyama M."/>
            <person name="Aluri S."/>
            <person name="Balachadran M.T."/>
            <person name="Sivarajan S.R."/>
            <person name="Poveda L."/>
            <person name="Shimizu-Inatsugi R."/>
            <person name="Schlapbach R."/>
            <person name="Sreeman S.M."/>
            <person name="Shimizu K.K."/>
        </authorList>
    </citation>
    <scope>NUCLEOTIDE SEQUENCE</scope>
</reference>
<keyword evidence="6" id="KW-0472">Membrane</keyword>
<reference evidence="8" key="1">
    <citation type="journal article" date="2018" name="DNA Res.">
        <title>Multiple hybrid de novo genome assembly of finger millet, an orphan allotetraploid crop.</title>
        <authorList>
            <person name="Hatakeyama M."/>
            <person name="Aluri S."/>
            <person name="Balachadran M.T."/>
            <person name="Sivarajan S.R."/>
            <person name="Patrignani A."/>
            <person name="Gruter S."/>
            <person name="Poveda L."/>
            <person name="Shimizu-Inatsugi R."/>
            <person name="Baeten J."/>
            <person name="Francoijs K.J."/>
            <person name="Nataraja K.N."/>
            <person name="Reddy Y.A.N."/>
            <person name="Phadnis S."/>
            <person name="Ravikumar R.L."/>
            <person name="Schlapbach R."/>
            <person name="Sreeman S.M."/>
            <person name="Shimizu K.K."/>
        </authorList>
    </citation>
    <scope>NUCLEOTIDE SEQUENCE</scope>
</reference>
<accession>A0AAV5DSH9</accession>
<dbReference type="InterPro" id="IPR041118">
    <property type="entry name" value="Rx_N"/>
</dbReference>
<evidence type="ECO:0000259" key="7">
    <source>
        <dbReference type="Pfam" id="PF18052"/>
    </source>
</evidence>
<evidence type="ECO:0000256" key="5">
    <source>
        <dbReference type="ARBA" id="ARBA00022821"/>
    </source>
</evidence>
<keyword evidence="2" id="KW-0433">Leucine-rich repeat</keyword>
<gene>
    <name evidence="8" type="primary">gb00164</name>
    <name evidence="8" type="ORF">PR202_gb00164</name>
</gene>
<dbReference type="GO" id="GO:0006952">
    <property type="term" value="P:defense response"/>
    <property type="evidence" value="ECO:0007669"/>
    <property type="project" value="UniProtKB-KW"/>
</dbReference>
<evidence type="ECO:0000256" key="3">
    <source>
        <dbReference type="ARBA" id="ARBA00022737"/>
    </source>
</evidence>
<dbReference type="Proteomes" id="UP001054889">
    <property type="component" value="Unassembled WGS sequence"/>
</dbReference>
<keyword evidence="5" id="KW-0611">Plant defense</keyword>
<keyword evidence="9" id="KW-1185">Reference proteome</keyword>
<dbReference type="AlphaFoldDB" id="A0AAV5DSH9"/>
<feature type="domain" description="Disease resistance N-terminal" evidence="7">
    <location>
        <begin position="6"/>
        <end position="85"/>
    </location>
</feature>
<keyword evidence="6" id="KW-0812">Transmembrane</keyword>
<dbReference type="Pfam" id="PF18052">
    <property type="entry name" value="Rx_N"/>
    <property type="match status" value="1"/>
</dbReference>
<dbReference type="CDD" id="cd14798">
    <property type="entry name" value="RX-CC_like"/>
    <property type="match status" value="1"/>
</dbReference>
<proteinExistence type="inferred from homology"/>
<evidence type="ECO:0000313" key="8">
    <source>
        <dbReference type="EMBL" id="GJN13457.1"/>
    </source>
</evidence>
<dbReference type="PANTHER" id="PTHR19338">
    <property type="entry name" value="TRANSLOCASE OF INNER MITOCHONDRIAL MEMBRANE 13 HOMOLOG"/>
    <property type="match status" value="1"/>
</dbReference>
<protein>
    <recommendedName>
        <fullName evidence="7">Disease resistance N-terminal domain-containing protein</fullName>
    </recommendedName>
</protein>
<dbReference type="GO" id="GO:0000166">
    <property type="term" value="F:nucleotide binding"/>
    <property type="evidence" value="ECO:0007669"/>
    <property type="project" value="UniProtKB-KW"/>
</dbReference>
<keyword evidence="4" id="KW-0547">Nucleotide-binding</keyword>
<keyword evidence="6" id="KW-1133">Transmembrane helix</keyword>
<evidence type="ECO:0000256" key="6">
    <source>
        <dbReference type="SAM" id="Phobius"/>
    </source>
</evidence>